<dbReference type="PANTHER" id="PTHR28071">
    <property type="entry name" value="REDOX PROTEIN FMP46, MITOCHONDRIAL-RELATED"/>
    <property type="match status" value="1"/>
</dbReference>
<accession>A0A9W8YL66</accession>
<dbReference type="GO" id="GO:0016491">
    <property type="term" value="F:oxidoreductase activity"/>
    <property type="evidence" value="ECO:0007669"/>
    <property type="project" value="UniProtKB-KW"/>
</dbReference>
<evidence type="ECO:0000256" key="6">
    <source>
        <dbReference type="ARBA" id="ARBA00023128"/>
    </source>
</evidence>
<keyword evidence="5" id="KW-0560">Oxidoreductase</keyword>
<dbReference type="EMBL" id="JAPEVB010000006">
    <property type="protein sequence ID" value="KAJ4386723.1"/>
    <property type="molecule type" value="Genomic_DNA"/>
</dbReference>
<feature type="region of interest" description="Disordered" evidence="7">
    <location>
        <begin position="62"/>
        <end position="100"/>
    </location>
</feature>
<dbReference type="Pfam" id="PF07955">
    <property type="entry name" value="DUF1687"/>
    <property type="match status" value="1"/>
</dbReference>
<evidence type="ECO:0000256" key="7">
    <source>
        <dbReference type="SAM" id="MobiDB-lite"/>
    </source>
</evidence>
<comment type="subcellular location">
    <subcellularLocation>
        <location evidence="2">Mitochondrion</location>
    </subcellularLocation>
</comment>
<keyword evidence="4" id="KW-0809">Transit peptide</keyword>
<evidence type="ECO:0000256" key="3">
    <source>
        <dbReference type="ARBA" id="ARBA00009734"/>
    </source>
</evidence>
<gene>
    <name evidence="8" type="ORF">N0V93_009621</name>
</gene>
<organism evidence="8 9">
    <name type="scientific">Gnomoniopsis smithogilvyi</name>
    <dbReference type="NCBI Taxonomy" id="1191159"/>
    <lineage>
        <taxon>Eukaryota</taxon>
        <taxon>Fungi</taxon>
        <taxon>Dikarya</taxon>
        <taxon>Ascomycota</taxon>
        <taxon>Pezizomycotina</taxon>
        <taxon>Sordariomycetes</taxon>
        <taxon>Sordariomycetidae</taxon>
        <taxon>Diaporthales</taxon>
        <taxon>Gnomoniaceae</taxon>
        <taxon>Gnomoniopsis</taxon>
    </lineage>
</organism>
<keyword evidence="6" id="KW-0496">Mitochondrion</keyword>
<dbReference type="Gene3D" id="3.40.30.10">
    <property type="entry name" value="Glutaredoxin"/>
    <property type="match status" value="1"/>
</dbReference>
<keyword evidence="9" id="KW-1185">Reference proteome</keyword>
<evidence type="ECO:0000313" key="8">
    <source>
        <dbReference type="EMBL" id="KAJ4386723.1"/>
    </source>
</evidence>
<protein>
    <recommendedName>
        <fullName evidence="10">Thioredoxin-like protein</fullName>
    </recommendedName>
</protein>
<comment type="similarity">
    <text evidence="3">Belongs to the FMP46 family.</text>
</comment>
<evidence type="ECO:0000256" key="5">
    <source>
        <dbReference type="ARBA" id="ARBA00023002"/>
    </source>
</evidence>
<evidence type="ECO:0008006" key="10">
    <source>
        <dbReference type="Google" id="ProtNLM"/>
    </source>
</evidence>
<dbReference type="OrthoDB" id="59229at2759"/>
<evidence type="ECO:0000256" key="1">
    <source>
        <dbReference type="ARBA" id="ARBA00002963"/>
    </source>
</evidence>
<evidence type="ECO:0000256" key="4">
    <source>
        <dbReference type="ARBA" id="ARBA00022946"/>
    </source>
</evidence>
<dbReference type="GO" id="GO:0005739">
    <property type="term" value="C:mitochondrion"/>
    <property type="evidence" value="ECO:0007669"/>
    <property type="project" value="UniProtKB-SubCell"/>
</dbReference>
<dbReference type="AlphaFoldDB" id="A0A9W8YL66"/>
<comment type="function">
    <text evidence="1">Putative mitochondrial redox protein which could be involved in the reduction of small toxic molecules.</text>
</comment>
<proteinExistence type="inferred from homology"/>
<evidence type="ECO:0000313" key="9">
    <source>
        <dbReference type="Proteomes" id="UP001140453"/>
    </source>
</evidence>
<sequence length="170" mass="18489">MFGFVSLGIDPSPMTVMFVVRSICKADGKPPHDQRKTKDIVTLFHKASSPASTRVATLLKQASANAAEHATEDQASDHSSQTPPRRPEFELNITEDPPTTDQVQTILEYVGRSGISSVIKGASSQDEALKLFKQSAENFQRPVTVDWNNGKAIAGADESKILKLLSQLPK</sequence>
<reference evidence="8" key="1">
    <citation type="submission" date="2022-10" db="EMBL/GenBank/DDBJ databases">
        <title>Tapping the CABI collections for fungal endophytes: first genome assemblies for Collariella, Neodidymelliopsis, Ascochyta clinopodiicola, Didymella pomorum, Didymosphaeria variabile, Neocosmospora piperis and Neocucurbitaria cava.</title>
        <authorList>
            <person name="Hill R."/>
        </authorList>
    </citation>
    <scope>NUCLEOTIDE SEQUENCE</scope>
    <source>
        <strain evidence="8">IMI 355082</strain>
    </source>
</reference>
<name>A0A9W8YL66_9PEZI</name>
<dbReference type="SUPFAM" id="SSF52833">
    <property type="entry name" value="Thioredoxin-like"/>
    <property type="match status" value="1"/>
</dbReference>
<dbReference type="Proteomes" id="UP001140453">
    <property type="component" value="Unassembled WGS sequence"/>
</dbReference>
<dbReference type="InterPro" id="IPR036249">
    <property type="entry name" value="Thioredoxin-like_sf"/>
</dbReference>
<comment type="caution">
    <text evidence="8">The sequence shown here is derived from an EMBL/GenBank/DDBJ whole genome shotgun (WGS) entry which is preliminary data.</text>
</comment>
<dbReference type="InterPro" id="IPR012882">
    <property type="entry name" value="Fmp46"/>
</dbReference>
<evidence type="ECO:0000256" key="2">
    <source>
        <dbReference type="ARBA" id="ARBA00004173"/>
    </source>
</evidence>
<dbReference type="PANTHER" id="PTHR28071:SF1">
    <property type="entry name" value="REDOX PROTEIN FMP46, MITOCHONDRIAL-RELATED"/>
    <property type="match status" value="1"/>
</dbReference>